<accession>V5B0W0</accession>
<dbReference type="RefSeq" id="WP_023496534.1">
    <property type="nucleotide sequence ID" value="NZ_AYLO01000161.1"/>
</dbReference>
<dbReference type="EMBL" id="AYLO01000161">
    <property type="protein sequence ID" value="ESS66805.1"/>
    <property type="molecule type" value="Genomic_DNA"/>
</dbReference>
<name>V5B0W0_9GAMM</name>
<keyword evidence="1" id="KW-0560">Oxidoreductase</keyword>
<sequence length="2498" mass="282993">MSKISFPLRLVESFNPETGIWGGRRGHGNVVGKGMVRFGQNAWVDAQVIVNDNTDQKVLLTGYLCEIALKRMLSRLESDTSFRDVMQGLADRELAIVFMDGHECLLDLDIEAAVCSVACDVVLPLGFSQANSPSKLTALNSDDQQGFITLLMLGHLYLLLNYLGCSQRQAMSKVLDFYASFSQTERANLHRVLEGPILDSGNLLSLFLKRAVFDSPSPTEKPSQAIWRDQQITWLLGQDRIDLPYPRQTAIDILHEVADIDEQRSRLYHMLRSYDRKLERQNIERISNEVLETRQQLVFGRMSRAFHNQATLFADAVLLQPALSWRGLAAELSSLTEDTPNLQPSAGLLHLMLNSLTEVSLIQLEGACERFEEAVLDEQNKALLNALALSRTRLENFNDALAGQSIPLASHELIMALTGKRLGLIERMRQEFLHASKRHAAYVVISQRPSPTGSHLLIKINEFEEPYPGKADNLRKLVRLAGDHIYSSPDYGWLEVADHWIEAIPLFIKEEVLVRDGQETTRTIIDIAGMEASFREEMADLWARNLRHVHDSELLGLARECMAATEFPGLDEEGQRQCQSQKTDANEIAALAVLFGEIYRQQVDHIQKVVEAEEVSPFQAMQQILLNNVLFLQVKEHRRITASWTESVRQLFLGHGFSRDFDLELVRLRKHARQPRRTLPTLHILTTQSAGMTEGYIRTWLEESMALFNIAEDLGLHDEIAGREEFFSVRILSLGEKVIRELGIWIEVEEMVAHEQISQNAAVLRLINRNRVVQEELSCLGALLEFEEMKQGRGRAEACDDPNAVGEYAIQHAQTLQEAALAKVIERNAEALNRKMIEENCNHSGQDLKEALRHFVLEDEYYREDLQAYTRFSARHKVLEAFDVEHPELCLKECCEKYLRRYLQLGKTTARKQVITEQGLNHLSLHPLYYFKASGGGKRYHLIYTPSRVDLGKRERESVETWSQWVGGADCAAAQAGRQIYSLINKDVRVFESLTEPEILKTGENASMVSHFGFSNALSLMVTASRHGDFEAMADLMNKRRDRLIHPAGEGYGGYCVPKDGLFLEFVLTLNRAEKLRQIGVPEAHHLTVIALANLLLDRRPEFSSQLEWEGWAAEQLQRQDCLNPFFTVSRGLPVFQVTRIAHVLENLGQPELRDPYRVASSLAAGWGLHKMVTGGEQVNRFMPFFKSWLIRQGIAEAARRHPQLPIAIENCVLVLTVEYKPDTQDARFAVGLRKFEILTGTGDHLLNALDLQGQAVAVLMNQGFAELQRRGWVGRLGEIMPVNPNDQATVEQMQKLFPPCEHPAEIRMVAPTGLSIQDLLNYTSDTRLQAVADETRQELLRLGLTTKEIEANLRTWGARLNQWDHRVTLDPWVKTELQQCLGGHLHTLVLATFGPERHYEDAVQGVDLIDTGIPHQGLLELLANPPKLCNLMMEGNPNSALTIVDGASGARHRAMNRSDVMLWFAAGERIGREPVYLSVGLGQETVEAWRTDMRRQRRRAERLWQGLINHDFKKASQVYEHIVGEIHQAHEIQSALTESDKLNRFGRSHKRDQLLSEALNRIGGGLKLENLGFAEFLALGGIYLFVGVTKEEIRAAVESFSSGIACVGGQVGHFDDDLISLFLPIDHRPIAAEFRQEKGVESSNKAMEDRATVALETRHQLAERIAKARSLNQRKIGFAKVPSTADCGFLECYQNAKQALGAGDRPVTEESFGAFLGHTRNALIALVKDLQHEEFPGERQGIISRLEQLFSGHRIDEQVYNIIAGGYEDIGDFGRLAQSIYESAQQGKIDAYAKQKSLRRIAQGAELFYIILAIDSTIEFTEQVSIEMDDMSLWRTLSGFFAKTLNDHSYEYRPWIYSRGTGFSEYRGEALYQLAVEHHGWLYRYLRFLIGNYTGIRAMKKPEQDMLLGNYLDGMEMEGIGAEADGNAEKMWRAYGQLREIAFIRNDGFPLPEVFSEFDPNLIRECTRVNHVIAAPVGRTHFSRALREGPALARQLEKEGRRGGNLIITRKIDIYEKLESPRPVALVHSGHLYLDAATYQKALVEHKGYSQQDAAAQAQRLHPKGIRVAARFTRPILAALVYPFHGDPVYDQGKLEACGLPYTVQSLFHTWTTYDKAKNGDIFRNSGVEMPDEIDWLTDFTARSPEKSIIKNWILYGLDDTAYPGLIDFAQRHPLVMVKDAAESGGRNAQAFMLSRTDGSLDQEKMGQAVEFIYQISLKHHACIQEVILSSPEHWATEEFMHCFVHRQIVEWGSPVNRQRKPYTPIFGSHRIIVSMDNPDEPDQQKKWHFSHWITLNSKQLITNVGRGGTLEQLLPKYIRPEYCQAIIDKLTEAGRNVMEAMSSYETRSSAIYKNETGRDIGNDLMGISYGMPRYLMLDFLIVPVFEQEGRLAEVEPLFDEYGCRLGSRFILQKGSRRFEGTIKDWRVVLIEPNIGVGLWDRVALREEFHELEQAKMEGRGPNWDRIGENARIVLKDLNRAGEEYLIALKGKNAFLS</sequence>
<dbReference type="STRING" id="1116472.MGMO_176c00160"/>
<dbReference type="SUPFAM" id="SSF48179">
    <property type="entry name" value="6-phosphogluconate dehydrogenase C-terminal domain-like"/>
    <property type="match status" value="1"/>
</dbReference>
<gene>
    <name evidence="2" type="ORF">MGMO_176c00160</name>
</gene>
<organism evidence="2 3">
    <name type="scientific">Methyloglobulus morosus KoM1</name>
    <dbReference type="NCBI Taxonomy" id="1116472"/>
    <lineage>
        <taxon>Bacteria</taxon>
        <taxon>Pseudomonadati</taxon>
        <taxon>Pseudomonadota</taxon>
        <taxon>Gammaproteobacteria</taxon>
        <taxon>Methylococcales</taxon>
        <taxon>Methylococcaceae</taxon>
        <taxon>Methyloglobulus</taxon>
    </lineage>
</organism>
<evidence type="ECO:0000256" key="1">
    <source>
        <dbReference type="ARBA" id="ARBA00023002"/>
    </source>
</evidence>
<evidence type="ECO:0000313" key="3">
    <source>
        <dbReference type="Proteomes" id="UP000017842"/>
    </source>
</evidence>
<protein>
    <submittedName>
        <fullName evidence="2">Uncharacterized protein</fullName>
    </submittedName>
</protein>
<comment type="caution">
    <text evidence="2">The sequence shown here is derived from an EMBL/GenBank/DDBJ whole genome shotgun (WGS) entry which is preliminary data.</text>
</comment>
<evidence type="ECO:0000313" key="2">
    <source>
        <dbReference type="EMBL" id="ESS66805.1"/>
    </source>
</evidence>
<reference evidence="2 3" key="1">
    <citation type="journal article" date="2013" name="Genome Announc.">
        <title>Draft Genome Sequence of the Methanotrophic Gammaproteobacterium Methyloglobulus morosus DSM 22980 Strain KoM1.</title>
        <authorList>
            <person name="Poehlein A."/>
            <person name="Deutzmann J.S."/>
            <person name="Daniel R."/>
            <person name="Simeonova D.D."/>
        </authorList>
    </citation>
    <scope>NUCLEOTIDE SEQUENCE [LARGE SCALE GENOMIC DNA]</scope>
    <source>
        <strain evidence="2 3">KoM1</strain>
    </source>
</reference>
<dbReference type="Gene3D" id="3.40.50.720">
    <property type="entry name" value="NAD(P)-binding Rossmann-like Domain"/>
    <property type="match status" value="1"/>
</dbReference>
<dbReference type="eggNOG" id="COG0677">
    <property type="taxonomic scope" value="Bacteria"/>
</dbReference>
<dbReference type="Proteomes" id="UP000017842">
    <property type="component" value="Unassembled WGS sequence"/>
</dbReference>
<dbReference type="InterPro" id="IPR008927">
    <property type="entry name" value="6-PGluconate_DH-like_C_sf"/>
</dbReference>
<keyword evidence="3" id="KW-1185">Reference proteome</keyword>
<dbReference type="OrthoDB" id="5555108at2"/>
<proteinExistence type="predicted"/>
<dbReference type="GO" id="GO:0016491">
    <property type="term" value="F:oxidoreductase activity"/>
    <property type="evidence" value="ECO:0007669"/>
    <property type="project" value="UniProtKB-KW"/>
</dbReference>